<name>A0ACB0JC25_TRIPR</name>
<keyword evidence="2" id="KW-1185">Reference proteome</keyword>
<comment type="caution">
    <text evidence="1">The sequence shown here is derived from an EMBL/GenBank/DDBJ whole genome shotgun (WGS) entry which is preliminary data.</text>
</comment>
<evidence type="ECO:0000313" key="1">
    <source>
        <dbReference type="EMBL" id="CAJ2641409.1"/>
    </source>
</evidence>
<accession>A0ACB0JC25</accession>
<proteinExistence type="predicted"/>
<sequence length="136" mass="15735">MSEASSDEDSVDEEEEARDRLNYKLPCRSKFLDEHFADDPPYYDVNPRPMTLKNVAKWVRNYPYPGPYLKCGILSYPMPLYQTSLSYSNVGTRNIRKHTPQMKINFQTFISCTNFGTRNVTKHAPQRKIISTGSNC</sequence>
<gene>
    <name evidence="1" type="ORF">MILVUS5_LOCUS11067</name>
</gene>
<protein>
    <submittedName>
        <fullName evidence="1">Uncharacterized protein</fullName>
    </submittedName>
</protein>
<evidence type="ECO:0000313" key="2">
    <source>
        <dbReference type="Proteomes" id="UP001177021"/>
    </source>
</evidence>
<dbReference type="Proteomes" id="UP001177021">
    <property type="component" value="Unassembled WGS sequence"/>
</dbReference>
<reference evidence="1" key="1">
    <citation type="submission" date="2023-10" db="EMBL/GenBank/DDBJ databases">
        <authorList>
            <person name="Rodriguez Cubillos JULIANA M."/>
            <person name="De Vega J."/>
        </authorList>
    </citation>
    <scope>NUCLEOTIDE SEQUENCE</scope>
</reference>
<dbReference type="EMBL" id="CASHSV030000024">
    <property type="protein sequence ID" value="CAJ2641409.1"/>
    <property type="molecule type" value="Genomic_DNA"/>
</dbReference>
<organism evidence="1 2">
    <name type="scientific">Trifolium pratense</name>
    <name type="common">Red clover</name>
    <dbReference type="NCBI Taxonomy" id="57577"/>
    <lineage>
        <taxon>Eukaryota</taxon>
        <taxon>Viridiplantae</taxon>
        <taxon>Streptophyta</taxon>
        <taxon>Embryophyta</taxon>
        <taxon>Tracheophyta</taxon>
        <taxon>Spermatophyta</taxon>
        <taxon>Magnoliopsida</taxon>
        <taxon>eudicotyledons</taxon>
        <taxon>Gunneridae</taxon>
        <taxon>Pentapetalae</taxon>
        <taxon>rosids</taxon>
        <taxon>fabids</taxon>
        <taxon>Fabales</taxon>
        <taxon>Fabaceae</taxon>
        <taxon>Papilionoideae</taxon>
        <taxon>50 kb inversion clade</taxon>
        <taxon>NPAAA clade</taxon>
        <taxon>Hologalegina</taxon>
        <taxon>IRL clade</taxon>
        <taxon>Trifolieae</taxon>
        <taxon>Trifolium</taxon>
    </lineage>
</organism>